<name>E4WRS3_OIKDI</name>
<dbReference type="Proteomes" id="UP000011014">
    <property type="component" value="Unassembled WGS sequence"/>
</dbReference>
<sequence length="103" mass="11534">MRTNTNVLEGIIRRNAYSSQHGVFVVANAELPDFPVIYVSDKFSNKLGYTRADLIGEPITLDFMGNKDVTQMLSQFLVNISRTSAKLLPQETSQISNISIRIN</sequence>
<dbReference type="OrthoDB" id="5808468at2759"/>
<accession>E4WRS3</accession>
<dbReference type="SUPFAM" id="SSF55785">
    <property type="entry name" value="PYP-like sensor domain (PAS domain)"/>
    <property type="match status" value="1"/>
</dbReference>
<evidence type="ECO:0000313" key="2">
    <source>
        <dbReference type="EMBL" id="CBY20455.1"/>
    </source>
</evidence>
<evidence type="ECO:0000313" key="4">
    <source>
        <dbReference type="Proteomes" id="UP000001307"/>
    </source>
</evidence>
<reference evidence="2" key="1">
    <citation type="journal article" date="2010" name="Science">
        <title>Plasticity of animal genome architecture unmasked by rapid evolution of a pelagic tunicate.</title>
        <authorList>
            <person name="Denoeud F."/>
            <person name="Henriet S."/>
            <person name="Mungpakdee S."/>
            <person name="Aury J.M."/>
            <person name="Da Silva C."/>
            <person name="Brinkmann H."/>
            <person name="Mikhaleva J."/>
            <person name="Olsen L.C."/>
            <person name="Jubin C."/>
            <person name="Canestro C."/>
            <person name="Bouquet J.M."/>
            <person name="Danks G."/>
            <person name="Poulain J."/>
            <person name="Campsteijn C."/>
            <person name="Adamski M."/>
            <person name="Cross I."/>
            <person name="Yadetie F."/>
            <person name="Muffato M."/>
            <person name="Louis A."/>
            <person name="Butcher S."/>
            <person name="Tsagkogeorga G."/>
            <person name="Konrad A."/>
            <person name="Singh S."/>
            <person name="Jensen M.F."/>
            <person name="Cong E.H."/>
            <person name="Eikeseth-Otteraa H."/>
            <person name="Noel B."/>
            <person name="Anthouard V."/>
            <person name="Porcel B.M."/>
            <person name="Kachouri-Lafond R."/>
            <person name="Nishino A."/>
            <person name="Ugolini M."/>
            <person name="Chourrout P."/>
            <person name="Nishida H."/>
            <person name="Aasland R."/>
            <person name="Huzurbazar S."/>
            <person name="Westhof E."/>
            <person name="Delsuc F."/>
            <person name="Lehrach H."/>
            <person name="Reinhardt R."/>
            <person name="Weissenbach J."/>
            <person name="Roy S.W."/>
            <person name="Artiguenave F."/>
            <person name="Postlethwait J.H."/>
            <person name="Manak J.R."/>
            <person name="Thompson E.M."/>
            <person name="Jaillon O."/>
            <person name="Du Pasquier L."/>
            <person name="Boudinot P."/>
            <person name="Liberles D.A."/>
            <person name="Volff J.N."/>
            <person name="Philippe H."/>
            <person name="Lenhard B."/>
            <person name="Roest Crollius H."/>
            <person name="Wincker P."/>
            <person name="Chourrout D."/>
        </authorList>
    </citation>
    <scope>NUCLEOTIDE SEQUENCE [LARGE SCALE GENOMIC DNA]</scope>
</reference>
<dbReference type="InterPro" id="IPR035965">
    <property type="entry name" value="PAS-like_dom_sf"/>
</dbReference>
<evidence type="ECO:0000313" key="3">
    <source>
        <dbReference type="EMBL" id="CBY33007.1"/>
    </source>
</evidence>
<dbReference type="EMBL" id="FN653015">
    <property type="protein sequence ID" value="CBY20455.1"/>
    <property type="molecule type" value="Genomic_DNA"/>
</dbReference>
<dbReference type="InterPro" id="IPR000014">
    <property type="entry name" value="PAS"/>
</dbReference>
<dbReference type="EMBL" id="FN654386">
    <property type="protein sequence ID" value="CBY33007.1"/>
    <property type="molecule type" value="Genomic_DNA"/>
</dbReference>
<dbReference type="InParanoid" id="E4WRS3"/>
<organism evidence="2">
    <name type="scientific">Oikopleura dioica</name>
    <name type="common">Tunicate</name>
    <dbReference type="NCBI Taxonomy" id="34765"/>
    <lineage>
        <taxon>Eukaryota</taxon>
        <taxon>Metazoa</taxon>
        <taxon>Chordata</taxon>
        <taxon>Tunicata</taxon>
        <taxon>Appendicularia</taxon>
        <taxon>Copelata</taxon>
        <taxon>Oikopleuridae</taxon>
        <taxon>Oikopleura</taxon>
    </lineage>
</organism>
<dbReference type="AlphaFoldDB" id="E4WRS3"/>
<protein>
    <recommendedName>
        <fullName evidence="1">PAS domain-containing protein</fullName>
    </recommendedName>
</protein>
<dbReference type="PROSITE" id="PS50112">
    <property type="entry name" value="PAS"/>
    <property type="match status" value="1"/>
</dbReference>
<feature type="domain" description="PAS" evidence="1">
    <location>
        <begin position="36"/>
        <end position="83"/>
    </location>
</feature>
<proteinExistence type="predicted"/>
<evidence type="ECO:0000259" key="1">
    <source>
        <dbReference type="PROSITE" id="PS50112"/>
    </source>
</evidence>
<dbReference type="Gene3D" id="3.30.450.20">
    <property type="entry name" value="PAS domain"/>
    <property type="match status" value="1"/>
</dbReference>
<dbReference type="Pfam" id="PF13426">
    <property type="entry name" value="PAS_9"/>
    <property type="match status" value="1"/>
</dbReference>
<gene>
    <name evidence="2" type="ORF">GSOID_T00000451001</name>
    <name evidence="3" type="ORF">GSOID_T00020873001</name>
</gene>
<keyword evidence="4" id="KW-1185">Reference proteome</keyword>
<dbReference type="Proteomes" id="UP000001307">
    <property type="component" value="Unassembled WGS sequence"/>
</dbReference>